<dbReference type="EMBL" id="LT629740">
    <property type="protein sequence ID" value="SDS93993.1"/>
    <property type="molecule type" value="Genomic_DNA"/>
</dbReference>
<keyword evidence="7 10" id="KW-0472">Membrane</keyword>
<evidence type="ECO:0000256" key="3">
    <source>
        <dbReference type="ARBA" id="ARBA00022452"/>
    </source>
</evidence>
<dbReference type="PANTHER" id="PTHR30069:SF29">
    <property type="entry name" value="HEMOGLOBIN AND HEMOGLOBIN-HAPTOGLOBIN-BINDING PROTEIN 1-RELATED"/>
    <property type="match status" value="1"/>
</dbReference>
<dbReference type="AlphaFoldDB" id="A0A1H1WA67"/>
<evidence type="ECO:0000256" key="5">
    <source>
        <dbReference type="ARBA" id="ARBA00022729"/>
    </source>
</evidence>
<dbReference type="InterPro" id="IPR036942">
    <property type="entry name" value="Beta-barrel_TonB_sf"/>
</dbReference>
<evidence type="ECO:0000313" key="16">
    <source>
        <dbReference type="Proteomes" id="UP000199679"/>
    </source>
</evidence>
<evidence type="ECO:0000259" key="14">
    <source>
        <dbReference type="Pfam" id="PF07715"/>
    </source>
</evidence>
<feature type="domain" description="TonB-dependent receptor-like beta-barrel" evidence="13">
    <location>
        <begin position="253"/>
        <end position="646"/>
    </location>
</feature>
<evidence type="ECO:0000256" key="8">
    <source>
        <dbReference type="ARBA" id="ARBA00023170"/>
    </source>
</evidence>
<dbReference type="InterPro" id="IPR039426">
    <property type="entry name" value="TonB-dep_rcpt-like"/>
</dbReference>
<keyword evidence="8 15" id="KW-0675">Receptor</keyword>
<evidence type="ECO:0000256" key="7">
    <source>
        <dbReference type="ARBA" id="ARBA00023136"/>
    </source>
</evidence>
<keyword evidence="4 10" id="KW-0812">Transmembrane</keyword>
<dbReference type="Gene3D" id="2.40.170.20">
    <property type="entry name" value="TonB-dependent receptor, beta-barrel domain"/>
    <property type="match status" value="1"/>
</dbReference>
<dbReference type="OrthoDB" id="9762903at2"/>
<accession>A0A1H1WA67</accession>
<evidence type="ECO:0000256" key="4">
    <source>
        <dbReference type="ARBA" id="ARBA00022692"/>
    </source>
</evidence>
<feature type="chain" id="PRO_5009264223" evidence="12">
    <location>
        <begin position="32"/>
        <end position="672"/>
    </location>
</feature>
<comment type="similarity">
    <text evidence="10 11">Belongs to the TonB-dependent receptor family.</text>
</comment>
<keyword evidence="16" id="KW-1185">Reference proteome</keyword>
<dbReference type="Pfam" id="PF07715">
    <property type="entry name" value="Plug"/>
    <property type="match status" value="1"/>
</dbReference>
<dbReference type="STRING" id="652787.SAMN05216490_2137"/>
<dbReference type="GO" id="GO:0044718">
    <property type="term" value="P:siderophore transmembrane transport"/>
    <property type="evidence" value="ECO:0007669"/>
    <property type="project" value="TreeGrafter"/>
</dbReference>
<protein>
    <submittedName>
        <fullName evidence="15">Outer membrane cobalamin receptor protein</fullName>
    </submittedName>
</protein>
<proteinExistence type="inferred from homology"/>
<dbReference type="InterPro" id="IPR012910">
    <property type="entry name" value="Plug_dom"/>
</dbReference>
<feature type="domain" description="TonB-dependent receptor plug" evidence="14">
    <location>
        <begin position="55"/>
        <end position="142"/>
    </location>
</feature>
<dbReference type="InterPro" id="IPR037066">
    <property type="entry name" value="Plug_dom_sf"/>
</dbReference>
<evidence type="ECO:0000256" key="2">
    <source>
        <dbReference type="ARBA" id="ARBA00022448"/>
    </source>
</evidence>
<evidence type="ECO:0000256" key="12">
    <source>
        <dbReference type="SAM" id="SignalP"/>
    </source>
</evidence>
<dbReference type="GO" id="GO:0015344">
    <property type="term" value="F:siderophore uptake transmembrane transporter activity"/>
    <property type="evidence" value="ECO:0007669"/>
    <property type="project" value="TreeGrafter"/>
</dbReference>
<feature type="signal peptide" evidence="12">
    <location>
        <begin position="1"/>
        <end position="31"/>
    </location>
</feature>
<reference evidence="15 16" key="1">
    <citation type="submission" date="2016-10" db="EMBL/GenBank/DDBJ databases">
        <authorList>
            <person name="de Groot N.N."/>
        </authorList>
    </citation>
    <scope>NUCLEOTIDE SEQUENCE [LARGE SCALE GENOMIC DNA]</scope>
    <source>
        <strain evidence="15 16">MP1X4</strain>
    </source>
</reference>
<dbReference type="SUPFAM" id="SSF56935">
    <property type="entry name" value="Porins"/>
    <property type="match status" value="1"/>
</dbReference>
<dbReference type="GO" id="GO:0009279">
    <property type="term" value="C:cell outer membrane"/>
    <property type="evidence" value="ECO:0007669"/>
    <property type="project" value="UniProtKB-SubCell"/>
</dbReference>
<dbReference type="Gene3D" id="2.170.130.10">
    <property type="entry name" value="TonB-dependent receptor, plug domain"/>
    <property type="match status" value="1"/>
</dbReference>
<keyword evidence="9 10" id="KW-0998">Cell outer membrane</keyword>
<keyword evidence="2 10" id="KW-0813">Transport</keyword>
<sequence length="672" mass="76252">MAIILQHFFKHVWQKSKCLLLILLLPVQVFAQKDTTKKLQEVKVSSSIPKLQGVTPSQSISSNDFDRYSALTVADAIRYFAGVNVKDYGGIGGIKTVSVRGFGANHTAILYDGVEINDAENGQIDLGKLNLNGVQQITLYNAQPDNILTPAKSFASASVIAIKTIQPNLAADKPYQVLLGLNGGSFGLLNPYLQWQQRLSNTWSFVVNSYLENANGHYKYKTAGDGTDTTQTRTNTDVSEQEVDGALYWAKNDSNKFNLHINYYNSDRGLPGAVVYYNPYSDERLWNRDFFLQSGYEHTWDDGLHLLLNTKLSQEYTHYTDKNYLNNSGGINDQYTQREAYQSVALAYHITSNWETSYAADISFSKLDANLYNYAYPTRFTLLNALASKLTLNRWLFQGNLLNTYVTEQVKTGKPTPSETVFSPTLMVSFQPFSPNLQFRTFYKDSFREPTFDEQYYFAINNISRNIKPEYARQYDLGITYRKAFNNWLDYVSFSVDGYYNTVTNKIIAIPNQNPVISSIINLGKVRIEGTDVSLKTQTKISNGWREVLSVNYTYQYAIDVTNPNDSYYKQQIPYTPKNTLALNAGVDYNQMGLYYNQVLSSSRYFLSNSNSANYIDGYGTGDLSFIYKLTIANKSTVFSAHADNLFNENYMIVRSFPMPGRSFLLSFQITI</sequence>
<evidence type="ECO:0000256" key="11">
    <source>
        <dbReference type="RuleBase" id="RU003357"/>
    </source>
</evidence>
<evidence type="ECO:0000256" key="9">
    <source>
        <dbReference type="ARBA" id="ARBA00023237"/>
    </source>
</evidence>
<dbReference type="PANTHER" id="PTHR30069">
    <property type="entry name" value="TONB-DEPENDENT OUTER MEMBRANE RECEPTOR"/>
    <property type="match status" value="1"/>
</dbReference>
<evidence type="ECO:0000256" key="1">
    <source>
        <dbReference type="ARBA" id="ARBA00004571"/>
    </source>
</evidence>
<keyword evidence="5 12" id="KW-0732">Signal</keyword>
<dbReference type="Pfam" id="PF00593">
    <property type="entry name" value="TonB_dep_Rec_b-barrel"/>
    <property type="match status" value="1"/>
</dbReference>
<dbReference type="Proteomes" id="UP000199679">
    <property type="component" value="Chromosome I"/>
</dbReference>
<evidence type="ECO:0000256" key="6">
    <source>
        <dbReference type="ARBA" id="ARBA00023077"/>
    </source>
</evidence>
<keyword evidence="3 10" id="KW-1134">Transmembrane beta strand</keyword>
<evidence type="ECO:0000313" key="15">
    <source>
        <dbReference type="EMBL" id="SDS93993.1"/>
    </source>
</evidence>
<dbReference type="PROSITE" id="PS52016">
    <property type="entry name" value="TONB_DEPENDENT_REC_3"/>
    <property type="match status" value="1"/>
</dbReference>
<dbReference type="InterPro" id="IPR000531">
    <property type="entry name" value="Beta-barrel_TonB"/>
</dbReference>
<name>A0A1H1WA67_MUCMA</name>
<dbReference type="RefSeq" id="WP_091372139.1">
    <property type="nucleotide sequence ID" value="NZ_LT629740.1"/>
</dbReference>
<evidence type="ECO:0000256" key="10">
    <source>
        <dbReference type="PROSITE-ProRule" id="PRU01360"/>
    </source>
</evidence>
<evidence type="ECO:0000259" key="13">
    <source>
        <dbReference type="Pfam" id="PF00593"/>
    </source>
</evidence>
<comment type="subcellular location">
    <subcellularLocation>
        <location evidence="1 10">Cell outer membrane</location>
        <topology evidence="1 10">Multi-pass membrane protein</topology>
    </subcellularLocation>
</comment>
<organism evidence="15 16">
    <name type="scientific">Mucilaginibacter mallensis</name>
    <dbReference type="NCBI Taxonomy" id="652787"/>
    <lineage>
        <taxon>Bacteria</taxon>
        <taxon>Pseudomonadati</taxon>
        <taxon>Bacteroidota</taxon>
        <taxon>Sphingobacteriia</taxon>
        <taxon>Sphingobacteriales</taxon>
        <taxon>Sphingobacteriaceae</taxon>
        <taxon>Mucilaginibacter</taxon>
    </lineage>
</organism>
<keyword evidence="6 11" id="KW-0798">TonB box</keyword>
<gene>
    <name evidence="15" type="ORF">SAMN05216490_2137</name>
</gene>